<dbReference type="PANTHER" id="PTHR47784:SF5">
    <property type="entry name" value="STEROL UPTAKE CONTROL PROTEIN 2"/>
    <property type="match status" value="1"/>
</dbReference>
<dbReference type="GO" id="GO:0001228">
    <property type="term" value="F:DNA-binding transcription activator activity, RNA polymerase II-specific"/>
    <property type="evidence" value="ECO:0007669"/>
    <property type="project" value="TreeGrafter"/>
</dbReference>
<evidence type="ECO:0000313" key="3">
    <source>
        <dbReference type="Proteomes" id="UP001175000"/>
    </source>
</evidence>
<evidence type="ECO:0000313" key="2">
    <source>
        <dbReference type="EMBL" id="KAK0617687.1"/>
    </source>
</evidence>
<accession>A0AA39WLN8</accession>
<organism evidence="2 3">
    <name type="scientific">Immersiella caudata</name>
    <dbReference type="NCBI Taxonomy" id="314043"/>
    <lineage>
        <taxon>Eukaryota</taxon>
        <taxon>Fungi</taxon>
        <taxon>Dikarya</taxon>
        <taxon>Ascomycota</taxon>
        <taxon>Pezizomycotina</taxon>
        <taxon>Sordariomycetes</taxon>
        <taxon>Sordariomycetidae</taxon>
        <taxon>Sordariales</taxon>
        <taxon>Lasiosphaeriaceae</taxon>
        <taxon>Immersiella</taxon>
    </lineage>
</organism>
<dbReference type="GO" id="GO:0008270">
    <property type="term" value="F:zinc ion binding"/>
    <property type="evidence" value="ECO:0007669"/>
    <property type="project" value="InterPro"/>
</dbReference>
<dbReference type="InterPro" id="IPR053157">
    <property type="entry name" value="Sterol_Uptake_Regulator"/>
</dbReference>
<dbReference type="InterPro" id="IPR021858">
    <property type="entry name" value="Fun_TF"/>
</dbReference>
<keyword evidence="1" id="KW-0539">Nucleus</keyword>
<dbReference type="AlphaFoldDB" id="A0AA39WLN8"/>
<proteinExistence type="predicted"/>
<dbReference type="PANTHER" id="PTHR47784">
    <property type="entry name" value="STEROL UPTAKE CONTROL PROTEIN 2"/>
    <property type="match status" value="1"/>
</dbReference>
<dbReference type="EMBL" id="JAULSU010000005">
    <property type="protein sequence ID" value="KAK0617687.1"/>
    <property type="molecule type" value="Genomic_DNA"/>
</dbReference>
<dbReference type="InterPro" id="IPR001138">
    <property type="entry name" value="Zn2Cys6_DnaBD"/>
</dbReference>
<dbReference type="CDD" id="cd00067">
    <property type="entry name" value="GAL4"/>
    <property type="match status" value="1"/>
</dbReference>
<keyword evidence="3" id="KW-1185">Reference proteome</keyword>
<sequence>MEREPGNARTRPKSRTGCVNCKRRKLKASKPLSHLQGCKKAALKCEYHVRPFDETSPSPTPSPCPQPSSYLLDMELMHHYSSVVCSTLTCDSDIRPVFQTLMVRAALKCDYLLKTVLAVASLHMARSQPEKSDAYFATALDYYQTALGAANSSLANLKEGGEPEEAVSLWFFSSLTIVFVLGSPPQDARPNDPLFAATLFPDWLFLIRGTKSIRPMIRADVMAAVTIAYRARWEAMHPGKFQPSREQDAMEELETLLRENLHDSDEHKETLTVYLKAISMLKGIFHSIAVHGAEHLDICDLFMWIHEVNDDFIPLLEIPTREALAVFAYFCVLLKKAEFHCWLEGWGDLLIQRVKELVDGEHMGWIRWAVEEIEGMGVKTGTAWR</sequence>
<dbReference type="Pfam" id="PF11951">
    <property type="entry name" value="Fungal_trans_2"/>
    <property type="match status" value="1"/>
</dbReference>
<reference evidence="2" key="1">
    <citation type="submission" date="2023-06" db="EMBL/GenBank/DDBJ databases">
        <title>Genome-scale phylogeny and comparative genomics of the fungal order Sordariales.</title>
        <authorList>
            <consortium name="Lawrence Berkeley National Laboratory"/>
            <person name="Hensen N."/>
            <person name="Bonometti L."/>
            <person name="Westerberg I."/>
            <person name="Brannstrom I.O."/>
            <person name="Guillou S."/>
            <person name="Cros-Aarteil S."/>
            <person name="Calhoun S."/>
            <person name="Haridas S."/>
            <person name="Kuo A."/>
            <person name="Mondo S."/>
            <person name="Pangilinan J."/>
            <person name="Riley R."/>
            <person name="Labutti K."/>
            <person name="Andreopoulos B."/>
            <person name="Lipzen A."/>
            <person name="Chen C."/>
            <person name="Yanf M."/>
            <person name="Daum C."/>
            <person name="Ng V."/>
            <person name="Clum A."/>
            <person name="Steindorff A."/>
            <person name="Ohm R."/>
            <person name="Martin F."/>
            <person name="Silar P."/>
            <person name="Natvig D."/>
            <person name="Lalanne C."/>
            <person name="Gautier V."/>
            <person name="Ament-Velasquez S.L."/>
            <person name="Kruys A."/>
            <person name="Hutchinson M.I."/>
            <person name="Powell A.J."/>
            <person name="Barry K."/>
            <person name="Miller A.N."/>
            <person name="Grigoriev I.V."/>
            <person name="Debuchy R."/>
            <person name="Gladieux P."/>
            <person name="Thoren M.H."/>
            <person name="Johannesson H."/>
        </authorList>
    </citation>
    <scope>NUCLEOTIDE SEQUENCE</scope>
    <source>
        <strain evidence="2">CBS 606.72</strain>
    </source>
</reference>
<evidence type="ECO:0008006" key="4">
    <source>
        <dbReference type="Google" id="ProtNLM"/>
    </source>
</evidence>
<dbReference type="Proteomes" id="UP001175000">
    <property type="component" value="Unassembled WGS sequence"/>
</dbReference>
<protein>
    <recommendedName>
        <fullName evidence="4">Zn(2)-C6 fungal-type domain-containing protein</fullName>
    </recommendedName>
</protein>
<gene>
    <name evidence="2" type="ORF">B0T14DRAFT_434147</name>
</gene>
<name>A0AA39WLN8_9PEZI</name>
<comment type="caution">
    <text evidence="2">The sequence shown here is derived from an EMBL/GenBank/DDBJ whole genome shotgun (WGS) entry which is preliminary data.</text>
</comment>
<evidence type="ECO:0000256" key="1">
    <source>
        <dbReference type="ARBA" id="ARBA00023242"/>
    </source>
</evidence>